<organism evidence="2 3">
    <name type="scientific">Phytophthora lilii</name>
    <dbReference type="NCBI Taxonomy" id="2077276"/>
    <lineage>
        <taxon>Eukaryota</taxon>
        <taxon>Sar</taxon>
        <taxon>Stramenopiles</taxon>
        <taxon>Oomycota</taxon>
        <taxon>Peronosporomycetes</taxon>
        <taxon>Peronosporales</taxon>
        <taxon>Peronosporaceae</taxon>
        <taxon>Phytophthora</taxon>
    </lineage>
</organism>
<feature type="region of interest" description="Disordered" evidence="1">
    <location>
        <begin position="1"/>
        <end position="26"/>
    </location>
</feature>
<accession>A0A9W6WVG5</accession>
<proteinExistence type="predicted"/>
<gene>
    <name evidence="2" type="ORF">Plil01_001230700</name>
</gene>
<evidence type="ECO:0000313" key="3">
    <source>
        <dbReference type="Proteomes" id="UP001165083"/>
    </source>
</evidence>
<evidence type="ECO:0000256" key="1">
    <source>
        <dbReference type="SAM" id="MobiDB-lite"/>
    </source>
</evidence>
<feature type="compositionally biased region" description="Polar residues" evidence="1">
    <location>
        <begin position="1"/>
        <end position="12"/>
    </location>
</feature>
<dbReference type="OrthoDB" id="103359at2759"/>
<dbReference type="AlphaFoldDB" id="A0A9W6WVG5"/>
<name>A0A9W6WVG5_9STRA</name>
<keyword evidence="3" id="KW-1185">Reference proteome</keyword>
<sequence length="532" mass="59857">MAIETSEASDQPLTPHGDYGSTAGQDDQIVVQPFQRKLKRFKKDGTPYKPRKGWAPYRSVPNERAAAFNLQLDVQNFQQEIHNLTALRDILNNKTMLQRHSPEGSWMRVVKEYFRVFRTGSALAQSDGKTPVNHEDQLAFLRSIVDEQIEVGNGLYGPDVMMDQMLKYSTFIRWISLKMHSFNIVEAEDSVVIKAHATLRFQVLRETIKMVFPHIMGDECLVSQLVGREVELYMGITFYFNADGKCSRLDVDTDFVGAFTKIIKDPEVVNVLLGRALIAENSMLGLIDMPWESEADEDKPAHTGFVARTLNDLARTSSAITASQAFPVPLHEDIHRFCLRVVDDYFLAFVNGYLADDNVELAAVFQRDFLQHRFALKTVQGGQGGNYKISEYTAERWRSLSSSFSVMGFQQTSVESVEVHHHLGLCAISSSARYMLRVTPATMLSVFPHVMPHAQLSGTIVGKVLDVPSRIYFSVEVVSGRICLIEERMEFLVAMTSILPSKHELEFVMSGAKLVLGGVQVPGHLSNKIEKR</sequence>
<protein>
    <submittedName>
        <fullName evidence="2">Unnamed protein product</fullName>
    </submittedName>
</protein>
<comment type="caution">
    <text evidence="2">The sequence shown here is derived from an EMBL/GenBank/DDBJ whole genome shotgun (WGS) entry which is preliminary data.</text>
</comment>
<reference evidence="2" key="1">
    <citation type="submission" date="2023-04" db="EMBL/GenBank/DDBJ databases">
        <title>Phytophthora lilii NBRC 32176.</title>
        <authorList>
            <person name="Ichikawa N."/>
            <person name="Sato H."/>
            <person name="Tonouchi N."/>
        </authorList>
    </citation>
    <scope>NUCLEOTIDE SEQUENCE</scope>
    <source>
        <strain evidence="2">NBRC 32176</strain>
    </source>
</reference>
<dbReference type="EMBL" id="BSXW01000754">
    <property type="protein sequence ID" value="GMF29073.1"/>
    <property type="molecule type" value="Genomic_DNA"/>
</dbReference>
<evidence type="ECO:0000313" key="2">
    <source>
        <dbReference type="EMBL" id="GMF29073.1"/>
    </source>
</evidence>
<dbReference type="Proteomes" id="UP001165083">
    <property type="component" value="Unassembled WGS sequence"/>
</dbReference>